<dbReference type="AlphaFoldDB" id="A0A6A7Y3E5"/>
<dbReference type="EMBL" id="VWNA01000001">
    <property type="protein sequence ID" value="MQT13634.1"/>
    <property type="molecule type" value="Genomic_DNA"/>
</dbReference>
<sequence length="1195" mass="125837">MSFLLGLIPVIGGAIGAGTFVGGVIDAAVVAGLSAASSSLFSKAKVSNGGGGIETTLSLDPDRPQTLVLGRAVVGGQLDFAATWGHYGRNENYHENVLLGMAIRLADHPIEVIERVWVNGEIITYRGTTGNGDVSLMSGDLLSYRFYSGWQNAADPVLVDGAQQSGHNAWPTTAIGRSTAYVRPWAMYQKTRMNKIPTFKWGIQGAACYDPRFDSTVSGNGPMRWGSLGTYRISRNPIVQAYNVARGIKVAASSGALLHHYGLEDSDTDIWPLDNFYAAANECDRIITTGDGRQIPQYTAGGEITVDTPPYDAMEALVATAGGRLADLGGRFVAILPSMLSTPVAIITDADVLASRELTTDLLAEDDERVNTVAATYLNWETGEKGDAPLYENTTLIAQDGGRRSKPLDTTLVDELDQVQRLQSQAALESRRQRRLALSLAARWIWLRAGHVIAWYSEERGFDYKLFSVEGSNEEQNYDSTLTIQEVDPNHYYPPTAGMIRPRSDAVFIPVSAIVRDAVDFAVAPFPWHGDNGRTAPAILATWVNPDDAEIAYFQIRRASDPSVVMRQQADITGAGVAASVILVGGLTRNTAYQVQMRLAGSGIGDGAWSLWRDVIAPDVGDVDLQDLGADVRAYLVTVDQLGDATVADARNQVAAAQANAAAIVEAQLGRVLDQISAERAAAAAREEGVRRVDSLRTEIDAATGAVAAALEQRLEAVKGGSTSSIAQVQTALAAGDAALASQIENVQSSVGTSIAGILRTQQSLTTETGALADQLDGLTASLGDTNAAATREQLARVGSEASLTALIEARARDYATRLPAIGDALSLLATAVQESGERAARSRLSDTLRAEAAAIAEIVESLSVHLDQTDASIVDVQTVLAAADTAIAQRVTTIEAQVGSTGTSASLTDLAVAQAGTNESVATRLTTAESRLGSAETAITDERNARVSADGAQATLITNAQATANQATATGRLQFDVIAGPTGAQSRIRLLARALAQLGGALQQAGLLVDTDNGGRIVLEAARTIIMSSAGTVAALFDSSGKLAKAYIPTIEANMITTGQLIASSAQIGDLVVGTSNINNSAVIETSTANNSVYVTPSTPTLLNLVVANPEGFPCLIGWQLIGSFGSIPVDGRSVDIYVDGYLFDSYFGPGGAQTSNVFPLGRYGTTFTISARLRPGTGYYNGSISLFCLRLKR</sequence>
<proteinExistence type="predicted"/>
<dbReference type="RefSeq" id="WP_153482608.1">
    <property type="nucleotide sequence ID" value="NZ_VWNA01000001.1"/>
</dbReference>
<name>A0A6A7Y3E5_9HYPH</name>
<reference evidence="1 2" key="1">
    <citation type="submission" date="2019-09" db="EMBL/GenBank/DDBJ databases">
        <title>Segnochrobactrum spirostomi gen. nov., sp. nov., isolated from the ciliate Spirostomum cf. yagiui and description of a novel family, Segnochrobactraceae fam. nov. within the order Rhizobiales of the class Alphaproteobacteria.</title>
        <authorList>
            <person name="Akter S."/>
            <person name="Shazib S.U.A."/>
            <person name="Shin M.K."/>
        </authorList>
    </citation>
    <scope>NUCLEOTIDE SEQUENCE [LARGE SCALE GENOMIC DNA]</scope>
    <source>
        <strain evidence="1 2">Sp-1</strain>
    </source>
</reference>
<evidence type="ECO:0000313" key="1">
    <source>
        <dbReference type="EMBL" id="MQT13634.1"/>
    </source>
</evidence>
<gene>
    <name evidence="1" type="ORF">F0357_13490</name>
</gene>
<evidence type="ECO:0000313" key="2">
    <source>
        <dbReference type="Proteomes" id="UP000332515"/>
    </source>
</evidence>
<organism evidence="1 2">
    <name type="scientific">Segnochrobactrum spirostomi</name>
    <dbReference type="NCBI Taxonomy" id="2608987"/>
    <lineage>
        <taxon>Bacteria</taxon>
        <taxon>Pseudomonadati</taxon>
        <taxon>Pseudomonadota</taxon>
        <taxon>Alphaproteobacteria</taxon>
        <taxon>Hyphomicrobiales</taxon>
        <taxon>Segnochrobactraceae</taxon>
        <taxon>Segnochrobactrum</taxon>
    </lineage>
</organism>
<dbReference type="Proteomes" id="UP000332515">
    <property type="component" value="Unassembled WGS sequence"/>
</dbReference>
<accession>A0A6A7Y3E5</accession>
<keyword evidence="2" id="KW-1185">Reference proteome</keyword>
<comment type="caution">
    <text evidence="1">The sequence shown here is derived from an EMBL/GenBank/DDBJ whole genome shotgun (WGS) entry which is preliminary data.</text>
</comment>
<protein>
    <recommendedName>
        <fullName evidence="3">DUF1983 domain-containing protein</fullName>
    </recommendedName>
</protein>
<evidence type="ECO:0008006" key="3">
    <source>
        <dbReference type="Google" id="ProtNLM"/>
    </source>
</evidence>